<feature type="region of interest" description="Disordered" evidence="1">
    <location>
        <begin position="147"/>
        <end position="236"/>
    </location>
</feature>
<keyword evidence="2" id="KW-1133">Transmembrane helix</keyword>
<feature type="compositionally biased region" description="Basic and acidic residues" evidence="1">
    <location>
        <begin position="200"/>
        <end position="209"/>
    </location>
</feature>
<evidence type="ECO:0000256" key="2">
    <source>
        <dbReference type="SAM" id="Phobius"/>
    </source>
</evidence>
<reference evidence="3 4" key="1">
    <citation type="journal article" date="2009" name="Int. J. Syst. Evol. Microbiol.">
        <title>Nocardioides caeni sp. nov., isolated from wastewater.</title>
        <authorList>
            <person name="Yoon J.H."/>
            <person name="Kang S.J."/>
            <person name="Park S."/>
            <person name="Kim W."/>
            <person name="Oh T.K."/>
        </authorList>
    </citation>
    <scope>NUCLEOTIDE SEQUENCE [LARGE SCALE GENOMIC DNA]</scope>
    <source>
        <strain evidence="3 4">DSM 23134</strain>
    </source>
</reference>
<sequence>MTSTNPRSGLRTILVLAGILPTLIVLAFAVKVGLMLRADAAGRDAFDRGDHDGAAADFHGNRSLNWLEPWIAAFGEGASWHADGDPGRAIGSYEKALEDVPDAEECTVRINLALAHESVGDTFLEDQDTEAAVESWQAGLDALREADCPTDAGRGKEQSEDAAAVEKRLEEKLQQQQQDPPPQPQEPEPELQEPPPDPGEDPRQERLERNNQQGRSQRREDQELYDDGNYGFPESW</sequence>
<feature type="compositionally biased region" description="Basic and acidic residues" evidence="1">
    <location>
        <begin position="147"/>
        <end position="173"/>
    </location>
</feature>
<keyword evidence="4" id="KW-1185">Reference proteome</keyword>
<protein>
    <recommendedName>
        <fullName evidence="5">Tetratricopeptide repeat protein</fullName>
    </recommendedName>
</protein>
<evidence type="ECO:0008006" key="5">
    <source>
        <dbReference type="Google" id="ProtNLM"/>
    </source>
</evidence>
<proteinExistence type="predicted"/>
<name>A0A4V4HJW0_9ACTN</name>
<dbReference type="AlphaFoldDB" id="A0A4V4HJW0"/>
<evidence type="ECO:0000256" key="1">
    <source>
        <dbReference type="SAM" id="MobiDB-lite"/>
    </source>
</evidence>
<keyword evidence="2" id="KW-0472">Membrane</keyword>
<accession>A0A4V4HJW0</accession>
<dbReference type="Proteomes" id="UP000307087">
    <property type="component" value="Unassembled WGS sequence"/>
</dbReference>
<dbReference type="SUPFAM" id="SSF48452">
    <property type="entry name" value="TPR-like"/>
    <property type="match status" value="1"/>
</dbReference>
<dbReference type="InterPro" id="IPR011990">
    <property type="entry name" value="TPR-like_helical_dom_sf"/>
</dbReference>
<evidence type="ECO:0000313" key="3">
    <source>
        <dbReference type="EMBL" id="THV12076.1"/>
    </source>
</evidence>
<feature type="compositionally biased region" description="Pro residues" evidence="1">
    <location>
        <begin position="179"/>
        <end position="197"/>
    </location>
</feature>
<keyword evidence="2" id="KW-0812">Transmembrane</keyword>
<dbReference type="OrthoDB" id="3712155at2"/>
<evidence type="ECO:0000313" key="4">
    <source>
        <dbReference type="Proteomes" id="UP000307087"/>
    </source>
</evidence>
<dbReference type="RefSeq" id="WP_136563127.1">
    <property type="nucleotide sequence ID" value="NZ_BAABLS010000004.1"/>
</dbReference>
<dbReference type="Gene3D" id="1.25.40.10">
    <property type="entry name" value="Tetratricopeptide repeat domain"/>
    <property type="match status" value="1"/>
</dbReference>
<feature type="transmembrane region" description="Helical" evidence="2">
    <location>
        <begin position="12"/>
        <end position="34"/>
    </location>
</feature>
<organism evidence="3 4">
    <name type="scientific">Nocardioides caeni</name>
    <dbReference type="NCBI Taxonomy" id="574700"/>
    <lineage>
        <taxon>Bacteria</taxon>
        <taxon>Bacillati</taxon>
        <taxon>Actinomycetota</taxon>
        <taxon>Actinomycetes</taxon>
        <taxon>Propionibacteriales</taxon>
        <taxon>Nocardioidaceae</taxon>
        <taxon>Nocardioides</taxon>
    </lineage>
</organism>
<dbReference type="EMBL" id="STGW01000007">
    <property type="protein sequence ID" value="THV12076.1"/>
    <property type="molecule type" value="Genomic_DNA"/>
</dbReference>
<comment type="caution">
    <text evidence="3">The sequence shown here is derived from an EMBL/GenBank/DDBJ whole genome shotgun (WGS) entry which is preliminary data.</text>
</comment>
<gene>
    <name evidence="3" type="ORF">E9934_12000</name>
</gene>